<dbReference type="GO" id="GO:0016020">
    <property type="term" value="C:membrane"/>
    <property type="evidence" value="ECO:0007669"/>
    <property type="project" value="InterPro"/>
</dbReference>
<dbReference type="AlphaFoldDB" id="A0A6P1VXS5"/>
<evidence type="ECO:0000313" key="3">
    <source>
        <dbReference type="EMBL" id="QHV96196.1"/>
    </source>
</evidence>
<keyword evidence="4" id="KW-1185">Reference proteome</keyword>
<sequence length="401" mass="45845">MESHERESYVKNLLDRAIATFIRHQRFFRSVGRILIVSLIVAVALSMASLSVGNDWPTFTWFSVNLLTQHLLIYYLMGYWLLPRLLYKRRLGWLLLWIVLGFWGAYLINRAVVLAVEPTQPKAIHYVSQIRTFLDGRGWFGPFLSLRVFLWNFVFSIFSPFIFLTLKVIKDTIVLRQQQFQLTRNRLLLDRDNAVLKQDFLKAQVSPHFLFNTLNSIYSHVVGTDDGAADMVLRLAELMRYNLDTASAAQVLVQQEIDYLQSYIVLEQARHGDRLFVEVDVSGNLTDYLIAPLLLGTYVENAFKHGIRSGTEGSYVLVKVALEADTLLFIVENSISQGPTVVVARKAGGVGLPNVKKRLALLYPDHHSIEHDITDQYYRVTLRIDLTRVGAPRTLAQSTVQ</sequence>
<dbReference type="EMBL" id="CP045997">
    <property type="protein sequence ID" value="QHV96196.1"/>
    <property type="molecule type" value="Genomic_DNA"/>
</dbReference>
<feature type="transmembrane region" description="Helical" evidence="1">
    <location>
        <begin position="31"/>
        <end position="53"/>
    </location>
</feature>
<feature type="transmembrane region" description="Helical" evidence="1">
    <location>
        <begin position="149"/>
        <end position="169"/>
    </location>
</feature>
<keyword evidence="1" id="KW-1133">Transmembrane helix</keyword>
<feature type="transmembrane region" description="Helical" evidence="1">
    <location>
        <begin position="94"/>
        <end position="116"/>
    </location>
</feature>
<dbReference type="InterPro" id="IPR036890">
    <property type="entry name" value="HATPase_C_sf"/>
</dbReference>
<evidence type="ECO:0000313" key="4">
    <source>
        <dbReference type="Proteomes" id="UP000464577"/>
    </source>
</evidence>
<dbReference type="SUPFAM" id="SSF55874">
    <property type="entry name" value="ATPase domain of HSP90 chaperone/DNA topoisomerase II/histidine kinase"/>
    <property type="match status" value="1"/>
</dbReference>
<keyword evidence="1" id="KW-0812">Transmembrane</keyword>
<feature type="domain" description="Signal transduction histidine kinase internal region" evidence="2">
    <location>
        <begin position="198"/>
        <end position="275"/>
    </location>
</feature>
<dbReference type="InterPro" id="IPR050640">
    <property type="entry name" value="Bact_2-comp_sensor_kinase"/>
</dbReference>
<dbReference type="InterPro" id="IPR010559">
    <property type="entry name" value="Sig_transdc_His_kin_internal"/>
</dbReference>
<evidence type="ECO:0000256" key="1">
    <source>
        <dbReference type="SAM" id="Phobius"/>
    </source>
</evidence>
<protein>
    <recommendedName>
        <fullName evidence="2">Signal transduction histidine kinase internal region domain-containing protein</fullName>
    </recommendedName>
</protein>
<accession>A0A6P1VXS5</accession>
<dbReference type="KEGG" id="senf:GJR95_14785"/>
<dbReference type="Pfam" id="PF06580">
    <property type="entry name" value="His_kinase"/>
    <property type="match status" value="1"/>
</dbReference>
<dbReference type="Proteomes" id="UP000464577">
    <property type="component" value="Chromosome"/>
</dbReference>
<feature type="transmembrane region" description="Helical" evidence="1">
    <location>
        <begin position="59"/>
        <end position="82"/>
    </location>
</feature>
<reference evidence="3 4" key="1">
    <citation type="submission" date="2019-11" db="EMBL/GenBank/DDBJ databases">
        <title>Spirosoma endbachense sp. nov., isolated from a natural salt meadow.</title>
        <authorList>
            <person name="Rojas J."/>
            <person name="Ambika Manirajan B."/>
            <person name="Ratering S."/>
            <person name="Suarez C."/>
            <person name="Geissler-Plaum R."/>
            <person name="Schnell S."/>
        </authorList>
    </citation>
    <scope>NUCLEOTIDE SEQUENCE [LARGE SCALE GENOMIC DNA]</scope>
    <source>
        <strain evidence="3 4">I-24</strain>
    </source>
</reference>
<evidence type="ECO:0000259" key="2">
    <source>
        <dbReference type="Pfam" id="PF06580"/>
    </source>
</evidence>
<keyword evidence="1" id="KW-0472">Membrane</keyword>
<organism evidence="3 4">
    <name type="scientific">Spirosoma endbachense</name>
    <dbReference type="NCBI Taxonomy" id="2666025"/>
    <lineage>
        <taxon>Bacteria</taxon>
        <taxon>Pseudomonadati</taxon>
        <taxon>Bacteroidota</taxon>
        <taxon>Cytophagia</taxon>
        <taxon>Cytophagales</taxon>
        <taxon>Cytophagaceae</taxon>
        <taxon>Spirosoma</taxon>
    </lineage>
</organism>
<gene>
    <name evidence="3" type="ORF">GJR95_14785</name>
</gene>
<proteinExistence type="predicted"/>
<dbReference type="PANTHER" id="PTHR34220">
    <property type="entry name" value="SENSOR HISTIDINE KINASE YPDA"/>
    <property type="match status" value="1"/>
</dbReference>
<dbReference type="PANTHER" id="PTHR34220:SF7">
    <property type="entry name" value="SENSOR HISTIDINE KINASE YPDA"/>
    <property type="match status" value="1"/>
</dbReference>
<name>A0A6P1VXS5_9BACT</name>
<dbReference type="GO" id="GO:0000155">
    <property type="term" value="F:phosphorelay sensor kinase activity"/>
    <property type="evidence" value="ECO:0007669"/>
    <property type="project" value="InterPro"/>
</dbReference>